<feature type="chain" id="PRO_5001515483" description="SH3b domain-containing protein" evidence="1">
    <location>
        <begin position="22"/>
        <end position="350"/>
    </location>
</feature>
<gene>
    <name evidence="3" type="ORF">ATO12_05405</name>
</gene>
<evidence type="ECO:0000313" key="4">
    <source>
        <dbReference type="Proteomes" id="UP000023541"/>
    </source>
</evidence>
<dbReference type="Proteomes" id="UP000023541">
    <property type="component" value="Unassembled WGS sequence"/>
</dbReference>
<evidence type="ECO:0000259" key="2">
    <source>
        <dbReference type="PROSITE" id="PS51781"/>
    </source>
</evidence>
<proteinExistence type="predicted"/>
<dbReference type="eggNOG" id="ENOG5033543">
    <property type="taxonomic scope" value="Bacteria"/>
</dbReference>
<dbReference type="InterPro" id="IPR003646">
    <property type="entry name" value="SH3-like_bac-type"/>
</dbReference>
<protein>
    <recommendedName>
        <fullName evidence="2">SH3b domain-containing protein</fullName>
    </recommendedName>
</protein>
<reference evidence="3 4" key="1">
    <citation type="submission" date="2014-04" db="EMBL/GenBank/DDBJ databases">
        <title>Aquimarina sp. 22II-S11-z7 Genome Sequencing.</title>
        <authorList>
            <person name="Lai Q."/>
        </authorList>
    </citation>
    <scope>NUCLEOTIDE SEQUENCE [LARGE SCALE GENOMIC DNA]</scope>
    <source>
        <strain evidence="3 4">22II-S11-z7</strain>
    </source>
</reference>
<feature type="domain" description="SH3b" evidence="2">
    <location>
        <begin position="51"/>
        <end position="131"/>
    </location>
</feature>
<dbReference type="EMBL" id="AQRA01000011">
    <property type="protein sequence ID" value="EZH71815.1"/>
    <property type="molecule type" value="Genomic_DNA"/>
</dbReference>
<dbReference type="AlphaFoldDB" id="A0A023BP05"/>
<dbReference type="Pfam" id="PF08239">
    <property type="entry name" value="SH3_3"/>
    <property type="match status" value="1"/>
</dbReference>
<dbReference type="OrthoDB" id="5984340at2"/>
<name>A0A023BP05_9FLAO</name>
<accession>A0A023BP05</accession>
<dbReference type="RefSeq" id="WP_034246488.1">
    <property type="nucleotide sequence ID" value="NZ_AQRA01000011.1"/>
</dbReference>
<sequence length="350" mass="40471">MKKLLNLIMLLLIFLSFLNCKDPRSTKNQQSENKDDYQNNIEVTSKKIDSTIVHYVTAISGLSVRKQPDINSEKISTLEYGTPVEIIEETRQTFQVKEDAKTIDGKWVLIDSKETTRIKGYVFDGFLTTKNPMPYRLSNADLNSTRSYNKNSDIDKYLILELISKKTYEDLKQRQNNFIAIRKDTLEIKKSNGKIDLPTDKGVITLLDIREKDMGDVSYHYLGVIDSLNTYVIQGNYIGYSEHLLINKATAKRDTLAEKPIISPNWKKMITASIDGQTIEPTDLQLFDIEKSNIIPRLIVNFIGWFHSQEEGSIFWINKDEFCMKIMSLQHAENKGFEEHCYQYIKIKVL</sequence>
<feature type="signal peptide" evidence="1">
    <location>
        <begin position="1"/>
        <end position="21"/>
    </location>
</feature>
<evidence type="ECO:0000313" key="3">
    <source>
        <dbReference type="EMBL" id="EZH71815.1"/>
    </source>
</evidence>
<keyword evidence="4" id="KW-1185">Reference proteome</keyword>
<comment type="caution">
    <text evidence="3">The sequence shown here is derived from an EMBL/GenBank/DDBJ whole genome shotgun (WGS) entry which is preliminary data.</text>
</comment>
<dbReference type="Gene3D" id="2.30.30.40">
    <property type="entry name" value="SH3 Domains"/>
    <property type="match status" value="1"/>
</dbReference>
<keyword evidence="1" id="KW-0732">Signal</keyword>
<organism evidence="3 4">
    <name type="scientific">Aquimarina atlantica</name>
    <dbReference type="NCBI Taxonomy" id="1317122"/>
    <lineage>
        <taxon>Bacteria</taxon>
        <taxon>Pseudomonadati</taxon>
        <taxon>Bacteroidota</taxon>
        <taxon>Flavobacteriia</taxon>
        <taxon>Flavobacteriales</taxon>
        <taxon>Flavobacteriaceae</taxon>
        <taxon>Aquimarina</taxon>
    </lineage>
</organism>
<evidence type="ECO:0000256" key="1">
    <source>
        <dbReference type="SAM" id="SignalP"/>
    </source>
</evidence>
<dbReference type="STRING" id="1317122.ATO12_05405"/>
<dbReference type="PROSITE" id="PS51781">
    <property type="entry name" value="SH3B"/>
    <property type="match status" value="1"/>
</dbReference>